<organism evidence="3 4">
    <name type="scientific">Meganyctiphanes norvegica</name>
    <name type="common">Northern krill</name>
    <name type="synonym">Thysanopoda norvegica</name>
    <dbReference type="NCBI Taxonomy" id="48144"/>
    <lineage>
        <taxon>Eukaryota</taxon>
        <taxon>Metazoa</taxon>
        <taxon>Ecdysozoa</taxon>
        <taxon>Arthropoda</taxon>
        <taxon>Crustacea</taxon>
        <taxon>Multicrustacea</taxon>
        <taxon>Malacostraca</taxon>
        <taxon>Eumalacostraca</taxon>
        <taxon>Eucarida</taxon>
        <taxon>Euphausiacea</taxon>
        <taxon>Euphausiidae</taxon>
        <taxon>Meganyctiphanes</taxon>
    </lineage>
</organism>
<proteinExistence type="predicted"/>
<keyword evidence="4" id="KW-1185">Reference proteome</keyword>
<protein>
    <submittedName>
        <fullName evidence="3">Uncharacterized protein</fullName>
    </submittedName>
</protein>
<sequence length="141" mass="15142">MGALRPLRHSGRVVLLVTNALLVIILTTPQVETNPLKVTAEALDIVDIITSIENQDVQDILGLHDNNTANTDVFADTSDNPITLLPLLNITTTESGLIGSPGSSSIRDEQGLIIDFPTKCPEGQKPDLSGKCRKPFAPNDF</sequence>
<evidence type="ECO:0000313" key="3">
    <source>
        <dbReference type="EMBL" id="CAL4060555.1"/>
    </source>
</evidence>
<keyword evidence="2" id="KW-0732">Signal</keyword>
<evidence type="ECO:0000313" key="4">
    <source>
        <dbReference type="Proteomes" id="UP001497623"/>
    </source>
</evidence>
<gene>
    <name evidence="3" type="ORF">MNOR_LOCUS1463</name>
</gene>
<dbReference type="AlphaFoldDB" id="A0AAV2PKV5"/>
<reference evidence="3 4" key="1">
    <citation type="submission" date="2024-05" db="EMBL/GenBank/DDBJ databases">
        <authorList>
            <person name="Wallberg A."/>
        </authorList>
    </citation>
    <scope>NUCLEOTIDE SEQUENCE [LARGE SCALE GENOMIC DNA]</scope>
</reference>
<dbReference type="Proteomes" id="UP001497623">
    <property type="component" value="Unassembled WGS sequence"/>
</dbReference>
<accession>A0AAV2PKV5</accession>
<comment type="caution">
    <text evidence="3">The sequence shown here is derived from an EMBL/GenBank/DDBJ whole genome shotgun (WGS) entry which is preliminary data.</text>
</comment>
<feature type="signal peptide" evidence="2">
    <location>
        <begin position="1"/>
        <end position="33"/>
    </location>
</feature>
<evidence type="ECO:0000256" key="1">
    <source>
        <dbReference type="SAM" id="MobiDB-lite"/>
    </source>
</evidence>
<evidence type="ECO:0000256" key="2">
    <source>
        <dbReference type="SAM" id="SignalP"/>
    </source>
</evidence>
<feature type="chain" id="PRO_5044022085" evidence="2">
    <location>
        <begin position="34"/>
        <end position="141"/>
    </location>
</feature>
<feature type="region of interest" description="Disordered" evidence="1">
    <location>
        <begin position="118"/>
        <end position="141"/>
    </location>
</feature>
<dbReference type="EMBL" id="CAXKWB010000391">
    <property type="protein sequence ID" value="CAL4060555.1"/>
    <property type="molecule type" value="Genomic_DNA"/>
</dbReference>
<name>A0AAV2PKV5_MEGNR</name>